<dbReference type="Proteomes" id="UP000261257">
    <property type="component" value="Unassembled WGS sequence"/>
</dbReference>
<evidence type="ECO:0000313" key="3">
    <source>
        <dbReference type="EMBL" id="RGM00898.1"/>
    </source>
</evidence>
<accession>A0A174ERB7</accession>
<keyword evidence="1" id="KW-0472">Membrane</keyword>
<name>A0A174ERB7_9FIRM</name>
<proteinExistence type="predicted"/>
<reference evidence="3 5" key="2">
    <citation type="submission" date="2018-08" db="EMBL/GenBank/DDBJ databases">
        <title>A genome reference for cultivated species of the human gut microbiota.</title>
        <authorList>
            <person name="Zou Y."/>
            <person name="Xue W."/>
            <person name="Luo G."/>
        </authorList>
    </citation>
    <scope>NUCLEOTIDE SEQUENCE [LARGE SCALE GENOMIC DNA]</scope>
    <source>
        <strain evidence="3 5">TF05-11AC</strain>
    </source>
</reference>
<protein>
    <submittedName>
        <fullName evidence="2">Uncharacterized protein</fullName>
    </submittedName>
</protein>
<keyword evidence="1" id="KW-0812">Transmembrane</keyword>
<gene>
    <name evidence="3" type="ORF">DXC39_20445</name>
    <name evidence="2" type="ORF">ERS852407_02661</name>
</gene>
<evidence type="ECO:0000313" key="2">
    <source>
        <dbReference type="EMBL" id="CUO39156.1"/>
    </source>
</evidence>
<dbReference type="Proteomes" id="UP000095651">
    <property type="component" value="Unassembled WGS sequence"/>
</dbReference>
<evidence type="ECO:0000313" key="4">
    <source>
        <dbReference type="Proteomes" id="UP000095651"/>
    </source>
</evidence>
<feature type="transmembrane region" description="Helical" evidence="1">
    <location>
        <begin position="43"/>
        <end position="63"/>
    </location>
</feature>
<sequence>MEEKKNPFASLSDKELEAMLKRLEDSNERQASYAKKQYRMSQITALASILILAIVIYTSATIIPRVNRLFDDVETVMDSVNVVAKELEEANLGQMVTDIDNLVTSSDQSVKEALRQINSVDIKTLNQAIQDLSNLISPLARFFGK</sequence>
<keyword evidence="1" id="KW-1133">Transmembrane helix</keyword>
<dbReference type="EMBL" id="CYZE01000006">
    <property type="protein sequence ID" value="CUO39156.1"/>
    <property type="molecule type" value="Genomic_DNA"/>
</dbReference>
<reference evidence="2 4" key="1">
    <citation type="submission" date="2015-09" db="EMBL/GenBank/DDBJ databases">
        <authorList>
            <consortium name="Pathogen Informatics"/>
        </authorList>
    </citation>
    <scope>NUCLEOTIDE SEQUENCE [LARGE SCALE GENOMIC DNA]</scope>
    <source>
        <strain evidence="2 4">2789STDY5608850</strain>
    </source>
</reference>
<organism evidence="2 4">
    <name type="scientific">Hungatella hathewayi</name>
    <dbReference type="NCBI Taxonomy" id="154046"/>
    <lineage>
        <taxon>Bacteria</taxon>
        <taxon>Bacillati</taxon>
        <taxon>Bacillota</taxon>
        <taxon>Clostridia</taxon>
        <taxon>Lachnospirales</taxon>
        <taxon>Lachnospiraceae</taxon>
        <taxon>Hungatella</taxon>
    </lineage>
</organism>
<dbReference type="EMBL" id="QSSQ01000024">
    <property type="protein sequence ID" value="RGM00898.1"/>
    <property type="molecule type" value="Genomic_DNA"/>
</dbReference>
<dbReference type="RefSeq" id="WP_055655760.1">
    <property type="nucleotide sequence ID" value="NZ_CABIXC010000006.1"/>
</dbReference>
<evidence type="ECO:0000313" key="5">
    <source>
        <dbReference type="Proteomes" id="UP000261257"/>
    </source>
</evidence>
<evidence type="ECO:0000256" key="1">
    <source>
        <dbReference type="SAM" id="Phobius"/>
    </source>
</evidence>
<dbReference type="AlphaFoldDB" id="A0A174ERB7"/>